<sequence>MASSSLRSFMKLGRIMCTRQRVSQLYSPEFISIRAGALATSTRSFSQSRVSASYPGEGSRSTSLSEQSPVQPGKASLSILEDDDAPVDLSEDNDLVNGARPGTAPLHARRPPDERTPDEWRKHRIAMKEKFPDGWAPPRKVSRDAMDGLRQLRALDPETFTTEVLAERFKISPEAVRRILKSKWMPSKERKNELVKREKAAREQAMAAKAMRHREEVLSFTKRETQDSQQARRRRPRDELSMR</sequence>
<dbReference type="EMBL" id="QPFP01000010">
    <property type="protein sequence ID" value="TEB34166.1"/>
    <property type="molecule type" value="Genomic_DNA"/>
</dbReference>
<evidence type="ECO:0000313" key="5">
    <source>
        <dbReference type="EMBL" id="TEB34166.1"/>
    </source>
</evidence>
<evidence type="ECO:0000256" key="2">
    <source>
        <dbReference type="ARBA" id="ARBA00010895"/>
    </source>
</evidence>
<organism evidence="5 6">
    <name type="scientific">Coprinellus micaceus</name>
    <name type="common">Glistening ink-cap mushroom</name>
    <name type="synonym">Coprinus micaceus</name>
    <dbReference type="NCBI Taxonomy" id="71717"/>
    <lineage>
        <taxon>Eukaryota</taxon>
        <taxon>Fungi</taxon>
        <taxon>Dikarya</taxon>
        <taxon>Basidiomycota</taxon>
        <taxon>Agaricomycotina</taxon>
        <taxon>Agaricomycetes</taxon>
        <taxon>Agaricomycetidae</taxon>
        <taxon>Agaricales</taxon>
        <taxon>Agaricineae</taxon>
        <taxon>Psathyrellaceae</taxon>
        <taxon>Coprinellus</taxon>
    </lineage>
</organism>
<evidence type="ECO:0000256" key="4">
    <source>
        <dbReference type="SAM" id="MobiDB-lite"/>
    </source>
</evidence>
<dbReference type="PANTHER" id="PTHR13475:SF3">
    <property type="entry name" value="NEUGRIN"/>
    <property type="match status" value="1"/>
</dbReference>
<evidence type="ECO:0000256" key="1">
    <source>
        <dbReference type="ARBA" id="ARBA00003548"/>
    </source>
</evidence>
<dbReference type="GO" id="GO:0005634">
    <property type="term" value="C:nucleus"/>
    <property type="evidence" value="ECO:0007669"/>
    <property type="project" value="TreeGrafter"/>
</dbReference>
<reference evidence="5 6" key="1">
    <citation type="journal article" date="2019" name="Nat. Ecol. Evol.">
        <title>Megaphylogeny resolves global patterns of mushroom evolution.</title>
        <authorList>
            <person name="Varga T."/>
            <person name="Krizsan K."/>
            <person name="Foldi C."/>
            <person name="Dima B."/>
            <person name="Sanchez-Garcia M."/>
            <person name="Sanchez-Ramirez S."/>
            <person name="Szollosi G.J."/>
            <person name="Szarkandi J.G."/>
            <person name="Papp V."/>
            <person name="Albert L."/>
            <person name="Andreopoulos W."/>
            <person name="Angelini C."/>
            <person name="Antonin V."/>
            <person name="Barry K.W."/>
            <person name="Bougher N.L."/>
            <person name="Buchanan P."/>
            <person name="Buyck B."/>
            <person name="Bense V."/>
            <person name="Catcheside P."/>
            <person name="Chovatia M."/>
            <person name="Cooper J."/>
            <person name="Damon W."/>
            <person name="Desjardin D."/>
            <person name="Finy P."/>
            <person name="Geml J."/>
            <person name="Haridas S."/>
            <person name="Hughes K."/>
            <person name="Justo A."/>
            <person name="Karasinski D."/>
            <person name="Kautmanova I."/>
            <person name="Kiss B."/>
            <person name="Kocsube S."/>
            <person name="Kotiranta H."/>
            <person name="LaButti K.M."/>
            <person name="Lechner B.E."/>
            <person name="Liimatainen K."/>
            <person name="Lipzen A."/>
            <person name="Lukacs Z."/>
            <person name="Mihaltcheva S."/>
            <person name="Morgado L.N."/>
            <person name="Niskanen T."/>
            <person name="Noordeloos M.E."/>
            <person name="Ohm R.A."/>
            <person name="Ortiz-Santana B."/>
            <person name="Ovrebo C."/>
            <person name="Racz N."/>
            <person name="Riley R."/>
            <person name="Savchenko A."/>
            <person name="Shiryaev A."/>
            <person name="Soop K."/>
            <person name="Spirin V."/>
            <person name="Szebenyi C."/>
            <person name="Tomsovsky M."/>
            <person name="Tulloss R.E."/>
            <person name="Uehling J."/>
            <person name="Grigoriev I.V."/>
            <person name="Vagvolgyi C."/>
            <person name="Papp T."/>
            <person name="Martin F.M."/>
            <person name="Miettinen O."/>
            <person name="Hibbett D.S."/>
            <person name="Nagy L.G."/>
        </authorList>
    </citation>
    <scope>NUCLEOTIDE SEQUENCE [LARGE SCALE GENOMIC DNA]</scope>
    <source>
        <strain evidence="5 6">FP101781</strain>
    </source>
</reference>
<feature type="region of interest" description="Disordered" evidence="4">
    <location>
        <begin position="87"/>
        <end position="118"/>
    </location>
</feature>
<proteinExistence type="inferred from homology"/>
<dbReference type="AlphaFoldDB" id="A0A4Y7TJ14"/>
<feature type="compositionally biased region" description="Polar residues" evidence="4">
    <location>
        <begin position="59"/>
        <end position="70"/>
    </location>
</feature>
<name>A0A4Y7TJ14_COPMI</name>
<accession>A0A4Y7TJ14</accession>
<feature type="compositionally biased region" description="Polar residues" evidence="4">
    <location>
        <begin position="42"/>
        <end position="51"/>
    </location>
</feature>
<comment type="similarity">
    <text evidence="2">Belongs to the RRG9 family.</text>
</comment>
<evidence type="ECO:0000313" key="6">
    <source>
        <dbReference type="Proteomes" id="UP000298030"/>
    </source>
</evidence>
<comment type="caution">
    <text evidence="5">The sequence shown here is derived from an EMBL/GenBank/DDBJ whole genome shotgun (WGS) entry which is preliminary data.</text>
</comment>
<feature type="region of interest" description="Disordered" evidence="4">
    <location>
        <begin position="209"/>
        <end position="243"/>
    </location>
</feature>
<gene>
    <name evidence="5" type="ORF">FA13DRAFT_1729655</name>
</gene>
<dbReference type="InterPro" id="IPR010487">
    <property type="entry name" value="NGRN/Rrg9"/>
</dbReference>
<evidence type="ECO:0000256" key="3">
    <source>
        <dbReference type="ARBA" id="ARBA00013566"/>
    </source>
</evidence>
<protein>
    <recommendedName>
        <fullName evidence="3">Required for respiratory growth protein 9, mitochondrial</fullName>
    </recommendedName>
</protein>
<dbReference type="STRING" id="71717.A0A4Y7TJ14"/>
<dbReference type="OrthoDB" id="5578174at2759"/>
<keyword evidence="6" id="KW-1185">Reference proteome</keyword>
<dbReference type="PANTHER" id="PTHR13475">
    <property type="entry name" value="NEUGRIN"/>
    <property type="match status" value="1"/>
</dbReference>
<feature type="compositionally biased region" description="Basic and acidic residues" evidence="4">
    <location>
        <begin position="213"/>
        <end position="226"/>
    </location>
</feature>
<feature type="region of interest" description="Disordered" evidence="4">
    <location>
        <begin position="42"/>
        <end position="75"/>
    </location>
</feature>
<dbReference type="Pfam" id="PF06413">
    <property type="entry name" value="Neugrin"/>
    <property type="match status" value="1"/>
</dbReference>
<comment type="function">
    <text evidence="1">Required for respiratory activity and maintenance and expression of the mitochondrial genome.</text>
</comment>
<dbReference type="Proteomes" id="UP000298030">
    <property type="component" value="Unassembled WGS sequence"/>
</dbReference>